<name>A0A4R5DVC1_9BACT</name>
<feature type="site" description="Cleavage; by autolysis" evidence="2">
    <location>
        <begin position="206"/>
        <end position="207"/>
    </location>
</feature>
<dbReference type="InterPro" id="IPR029055">
    <property type="entry name" value="Ntn_hydrolases_N"/>
</dbReference>
<dbReference type="CDD" id="cd04513">
    <property type="entry name" value="Glycosylasparaginase"/>
    <property type="match status" value="1"/>
</dbReference>
<dbReference type="Gene3D" id="3.60.20.30">
    <property type="entry name" value="(Glycosyl)asparaginase"/>
    <property type="match status" value="1"/>
</dbReference>
<dbReference type="InterPro" id="IPR000246">
    <property type="entry name" value="Peptidase_T2"/>
</dbReference>
<dbReference type="SUPFAM" id="SSF56235">
    <property type="entry name" value="N-terminal nucleophile aminohydrolases (Ntn hydrolases)"/>
    <property type="match status" value="1"/>
</dbReference>
<protein>
    <submittedName>
        <fullName evidence="3">Glycosylasparaginase</fullName>
    </submittedName>
</protein>
<sequence>MLTKSSNRRSFLRFSALAIPFTQINKLIGKPAPNKPIVVSTWDSGQIANGSAWPVLEKGGKALDAVEQAAIAIENDINCCVGLGGNPDRDGYVTLDACIMDEKANCGSVAFMERIKHPISVARKLMETTPHVFLAGVGAQQFALANGFKLESAELSPDAARTYKEWLKKAEYKPVINIEHQQSRPKEKGHGPFAPNRFDDGSFNHDTMGTIALDANGDLSGMCTTSGMGFKMRGRVGDSPIIGAGLFVDNEVGAATSSGQGEEVIRVCGTHLVVEFMRSGLSPEEACKKAVERIIKPNPERAKTFQVGFIAINKQGEVGAYSVQKGFNYTVTEKGGKGKVINAKSFFV</sequence>
<dbReference type="OrthoDB" id="9780217at2"/>
<dbReference type="AlphaFoldDB" id="A0A4R5DVC1"/>
<evidence type="ECO:0000256" key="2">
    <source>
        <dbReference type="PIRSR" id="PIRSR600246-3"/>
    </source>
</evidence>
<evidence type="ECO:0000256" key="1">
    <source>
        <dbReference type="PIRSR" id="PIRSR600246-1"/>
    </source>
</evidence>
<dbReference type="Proteomes" id="UP000294850">
    <property type="component" value="Unassembled WGS sequence"/>
</dbReference>
<dbReference type="FunFam" id="3.60.20.30:FF:000005">
    <property type="entry name" value="N(4)-(Beta-N-acetylglucosaminyl)-L-asparaginase"/>
    <property type="match status" value="1"/>
</dbReference>
<gene>
    <name evidence="3" type="ORF">E0F88_02340</name>
</gene>
<accession>A0A4R5DVC1</accession>
<dbReference type="GO" id="GO:0016811">
    <property type="term" value="F:hydrolase activity, acting on carbon-nitrogen (but not peptide) bonds, in linear amides"/>
    <property type="evidence" value="ECO:0007669"/>
    <property type="project" value="UniProtKB-ARBA"/>
</dbReference>
<dbReference type="PANTHER" id="PTHR10188:SF6">
    <property type="entry name" value="N(4)-(BETA-N-ACETYLGLUCOSAMINYL)-L-ASPARAGINASE"/>
    <property type="match status" value="1"/>
</dbReference>
<organism evidence="3 4">
    <name type="scientific">Dyadobacter psychrotolerans</name>
    <dbReference type="NCBI Taxonomy" id="2541721"/>
    <lineage>
        <taxon>Bacteria</taxon>
        <taxon>Pseudomonadati</taxon>
        <taxon>Bacteroidota</taxon>
        <taxon>Cytophagia</taxon>
        <taxon>Cytophagales</taxon>
        <taxon>Spirosomataceae</taxon>
        <taxon>Dyadobacter</taxon>
    </lineage>
</organism>
<dbReference type="PANTHER" id="PTHR10188">
    <property type="entry name" value="L-ASPARAGINASE"/>
    <property type="match status" value="1"/>
</dbReference>
<evidence type="ECO:0000313" key="4">
    <source>
        <dbReference type="Proteomes" id="UP000294850"/>
    </source>
</evidence>
<evidence type="ECO:0000313" key="3">
    <source>
        <dbReference type="EMBL" id="TDE18399.1"/>
    </source>
</evidence>
<dbReference type="RefSeq" id="WP_131956267.1">
    <property type="nucleotide sequence ID" value="NZ_SMFL01000001.1"/>
</dbReference>
<feature type="active site" description="Nucleophile" evidence="1">
    <location>
        <position position="207"/>
    </location>
</feature>
<dbReference type="Pfam" id="PF01112">
    <property type="entry name" value="Asparaginase_2"/>
    <property type="match status" value="1"/>
</dbReference>
<keyword evidence="4" id="KW-1185">Reference proteome</keyword>
<reference evidence="3 4" key="1">
    <citation type="submission" date="2019-03" db="EMBL/GenBank/DDBJ databases">
        <title>Dyadobacter AR-3-6 sp. nov., isolated from arctic soil.</title>
        <authorList>
            <person name="Chaudhary D.K."/>
        </authorList>
    </citation>
    <scope>NUCLEOTIDE SEQUENCE [LARGE SCALE GENOMIC DNA]</scope>
    <source>
        <strain evidence="3 4">AR-3-6</strain>
    </source>
</reference>
<dbReference type="EMBL" id="SMFL01000001">
    <property type="protein sequence ID" value="TDE18399.1"/>
    <property type="molecule type" value="Genomic_DNA"/>
</dbReference>
<dbReference type="GO" id="GO:0005737">
    <property type="term" value="C:cytoplasm"/>
    <property type="evidence" value="ECO:0007669"/>
    <property type="project" value="TreeGrafter"/>
</dbReference>
<comment type="caution">
    <text evidence="3">The sequence shown here is derived from an EMBL/GenBank/DDBJ whole genome shotgun (WGS) entry which is preliminary data.</text>
</comment>
<proteinExistence type="predicted"/>